<evidence type="ECO:0008006" key="4">
    <source>
        <dbReference type="Google" id="ProtNLM"/>
    </source>
</evidence>
<gene>
    <name evidence="2" type="ORF">Micbo1qcDRAFT_230405</name>
</gene>
<protein>
    <recommendedName>
        <fullName evidence="4">F-box domain-containing protein</fullName>
    </recommendedName>
</protein>
<sequence>MVEVMRSPSFVLSESEEGPDVSSRFMRLDLSSLKEEQRLQHERAQKPTQKQTLDEQERPQDEQEQPHSFQQQLQQTWQWTNVGTSSGTSTPKANFVEPRRAFSTTDQPSRVGTPTSLVARSAASRPLSPIPSPREPHDMADSYFQADGRTSASTVPLTPGITRKVAFLGDAEVPTRDNIRTAFGKPILPGPKRSYSVMDYEPVPFTHMPGTALLLVHLPPELHYAIYDFLEPIDSTAFALTSKHFYIIHRQLHGKVSLAARRSGPNDMEWVWRNAGPFITGSGAGRPGGMAVRQNALAELSPRGQVYCRKCRTARCELRNHIREFFPADMEYCEITQKYGATAQPGAKPADRDALFSEAGTIEEDALDNGTNETTHKNQYARRQRQS</sequence>
<evidence type="ECO:0000256" key="1">
    <source>
        <dbReference type="SAM" id="MobiDB-lite"/>
    </source>
</evidence>
<dbReference type="InterPro" id="IPR036047">
    <property type="entry name" value="F-box-like_dom_sf"/>
</dbReference>
<feature type="region of interest" description="Disordered" evidence="1">
    <location>
        <begin position="342"/>
        <end position="387"/>
    </location>
</feature>
<dbReference type="AlphaFoldDB" id="A0A136JD42"/>
<dbReference type="InParanoid" id="A0A136JD42"/>
<name>A0A136JD42_9PEZI</name>
<evidence type="ECO:0000313" key="2">
    <source>
        <dbReference type="EMBL" id="KXJ95069.1"/>
    </source>
</evidence>
<dbReference type="OrthoDB" id="3445164at2759"/>
<feature type="compositionally biased region" description="Low complexity" evidence="1">
    <location>
        <begin position="70"/>
        <end position="80"/>
    </location>
</feature>
<keyword evidence="3" id="KW-1185">Reference proteome</keyword>
<feature type="compositionally biased region" description="Basic and acidic residues" evidence="1">
    <location>
        <begin position="32"/>
        <end position="45"/>
    </location>
</feature>
<organism evidence="2 3">
    <name type="scientific">Microdochium bolleyi</name>
    <dbReference type="NCBI Taxonomy" id="196109"/>
    <lineage>
        <taxon>Eukaryota</taxon>
        <taxon>Fungi</taxon>
        <taxon>Dikarya</taxon>
        <taxon>Ascomycota</taxon>
        <taxon>Pezizomycotina</taxon>
        <taxon>Sordariomycetes</taxon>
        <taxon>Xylariomycetidae</taxon>
        <taxon>Xylariales</taxon>
        <taxon>Microdochiaceae</taxon>
        <taxon>Microdochium</taxon>
    </lineage>
</organism>
<feature type="compositionally biased region" description="Basic and acidic residues" evidence="1">
    <location>
        <begin position="52"/>
        <end position="65"/>
    </location>
</feature>
<evidence type="ECO:0000313" key="3">
    <source>
        <dbReference type="Proteomes" id="UP000070501"/>
    </source>
</evidence>
<reference evidence="3" key="1">
    <citation type="submission" date="2016-02" db="EMBL/GenBank/DDBJ databases">
        <title>Draft genome sequence of Microdochium bolleyi, a fungal endophyte of beachgrass.</title>
        <authorList>
            <consortium name="DOE Joint Genome Institute"/>
            <person name="David A.S."/>
            <person name="May G."/>
            <person name="Haridas S."/>
            <person name="Lim J."/>
            <person name="Wang M."/>
            <person name="Labutti K."/>
            <person name="Lipzen A."/>
            <person name="Barry K."/>
            <person name="Grigoriev I.V."/>
        </authorList>
    </citation>
    <scope>NUCLEOTIDE SEQUENCE [LARGE SCALE GENOMIC DNA]</scope>
    <source>
        <strain evidence="3">J235TASD1</strain>
    </source>
</reference>
<accession>A0A136JD42</accession>
<proteinExistence type="predicted"/>
<dbReference type="Proteomes" id="UP000070501">
    <property type="component" value="Unassembled WGS sequence"/>
</dbReference>
<dbReference type="EMBL" id="KQ964246">
    <property type="protein sequence ID" value="KXJ95069.1"/>
    <property type="molecule type" value="Genomic_DNA"/>
</dbReference>
<dbReference type="SUPFAM" id="SSF81383">
    <property type="entry name" value="F-box domain"/>
    <property type="match status" value="1"/>
</dbReference>
<feature type="region of interest" description="Disordered" evidence="1">
    <location>
        <begin position="1"/>
        <end position="94"/>
    </location>
</feature>
<feature type="compositionally biased region" description="Polar residues" evidence="1">
    <location>
        <begin position="81"/>
        <end position="92"/>
    </location>
</feature>